<dbReference type="InterPro" id="IPR004925">
    <property type="entry name" value="HpaB/PvcC/4-BUDH"/>
</dbReference>
<dbReference type="EMBL" id="FAXA01000107">
    <property type="protein sequence ID" value="CUV01619.1"/>
    <property type="molecule type" value="Genomic_DNA"/>
</dbReference>
<evidence type="ECO:0000313" key="6">
    <source>
        <dbReference type="EMBL" id="CUV01619.1"/>
    </source>
</evidence>
<dbReference type="SUPFAM" id="SSF47203">
    <property type="entry name" value="Acyl-CoA dehydrogenase C-terminal domain-like"/>
    <property type="match status" value="1"/>
</dbReference>
<dbReference type="InterPro" id="IPR036250">
    <property type="entry name" value="AcylCo_DH-like_C"/>
</dbReference>
<dbReference type="GO" id="GO:0016627">
    <property type="term" value="F:oxidoreductase activity, acting on the CH-CH group of donors"/>
    <property type="evidence" value="ECO:0007669"/>
    <property type="project" value="InterPro"/>
</dbReference>
<dbReference type="InterPro" id="IPR046373">
    <property type="entry name" value="Acyl-CoA_Oxase/DH_mid-dom_sf"/>
</dbReference>
<dbReference type="PANTHER" id="PTHR36117">
    <property type="entry name" value="4-HYDROXYPHENYLACETATE 3-MONOOXYGENASE-RELATED"/>
    <property type="match status" value="1"/>
</dbReference>
<protein>
    <submittedName>
        <fullName evidence="6">4-hydroxyphenylacetate 3-monooxygenase</fullName>
        <ecNumber evidence="6">1.14.14.9</ecNumber>
    </submittedName>
</protein>
<proteinExistence type="predicted"/>
<dbReference type="InterPro" id="IPR024719">
    <property type="entry name" value="HpaB/PvcC/4-BUDH_C"/>
</dbReference>
<dbReference type="Gene3D" id="1.10.3140.10">
    <property type="entry name" value="4-hydroxybutyryl-coa dehydratase, domain 1"/>
    <property type="match status" value="1"/>
</dbReference>
<organism evidence="6">
    <name type="scientific">hydrothermal vent metagenome</name>
    <dbReference type="NCBI Taxonomy" id="652676"/>
    <lineage>
        <taxon>unclassified sequences</taxon>
        <taxon>metagenomes</taxon>
        <taxon>ecological metagenomes</taxon>
    </lineage>
</organism>
<dbReference type="AlphaFoldDB" id="A0A160V728"/>
<sequence length="484" mass="54387">MPAKTGAQYVSRLSERPCEVWLRGERIEDVTTHPALRNGVRSVADLYDMQLDSKLRDEMTYSSPTSGEPVGLCFQTPRTIEDLERRRAMMTRWAWSSCGMMARTPDFLNVAITAWAAGAEFFAQNRPEFKKNVEDYYEFVRENDITLTHTLVNLQKSRIPGMADNLDEQVALTVMKETDAGIIVKGSRMLATLGPITDEIAVYPTRSHLLGEESWRQAFSFAIPCDTPGVKFMCRESLDQGRSHFDHPLGSRFEEMDAVVFFDDVLVPWERVFLLGDVDMCNNHGNATQMNAHTGHQVSTRCVVKAEFILGLAGLMVETLGSDQLAHVQERMGELVVYLEILKACVRASEADAQLNEWGVMCPAQTPLVAGRNLFPRMMYPRMAEIIQVLGSSSLMALPSEADFDSTLTPEVERYLATNSSSAKDRTRLFHLAWDVACSSFGGRQVLYERFFGGDPVRNSIALSDNYDRGPAMERVQDFLNRAD</sequence>
<dbReference type="SUPFAM" id="SSF56645">
    <property type="entry name" value="Acyl-CoA dehydrogenase NM domain-like"/>
    <property type="match status" value="1"/>
</dbReference>
<dbReference type="GO" id="GO:0050660">
    <property type="term" value="F:flavin adenine dinucleotide binding"/>
    <property type="evidence" value="ECO:0007669"/>
    <property type="project" value="InterPro"/>
</dbReference>
<dbReference type="EC" id="1.14.14.9" evidence="6"/>
<accession>A0A160V728</accession>
<keyword evidence="6" id="KW-0503">Monooxygenase</keyword>
<evidence type="ECO:0000256" key="3">
    <source>
        <dbReference type="ARBA" id="ARBA00023002"/>
    </source>
</evidence>
<keyword evidence="3 6" id="KW-0560">Oxidoreductase</keyword>
<evidence type="ECO:0000256" key="1">
    <source>
        <dbReference type="ARBA" id="ARBA00022630"/>
    </source>
</evidence>
<keyword evidence="1" id="KW-0285">Flavoprotein</keyword>
<dbReference type="GO" id="GO:0010124">
    <property type="term" value="P:phenylacetate catabolic process"/>
    <property type="evidence" value="ECO:0007669"/>
    <property type="project" value="InterPro"/>
</dbReference>
<feature type="domain" description="HpaB/PvcC/4-BUDH C-terminal" evidence="4">
    <location>
        <begin position="286"/>
        <end position="480"/>
    </location>
</feature>
<keyword evidence="2" id="KW-0274">FAD</keyword>
<evidence type="ECO:0000259" key="4">
    <source>
        <dbReference type="Pfam" id="PF03241"/>
    </source>
</evidence>
<gene>
    <name evidence="6" type="ORF">MGWOODY_Clf2424</name>
</gene>
<feature type="domain" description="HpaB/PvcC/4-BUDH N-terminal" evidence="5">
    <location>
        <begin position="5"/>
        <end position="274"/>
    </location>
</feature>
<dbReference type="PANTHER" id="PTHR36117:SF3">
    <property type="entry name" value="4-HYDROXYPHENYLACETATE 3-MONOOXYGENASE-RELATED"/>
    <property type="match status" value="1"/>
</dbReference>
<evidence type="ECO:0000256" key="2">
    <source>
        <dbReference type="ARBA" id="ARBA00022827"/>
    </source>
</evidence>
<name>A0A160V728_9ZZZZ</name>
<dbReference type="NCBIfam" id="TIGR02309">
    <property type="entry name" value="HpaB-1"/>
    <property type="match status" value="1"/>
</dbReference>
<dbReference type="InterPro" id="IPR009100">
    <property type="entry name" value="AcylCoA_DH/oxidase_NM_dom_sf"/>
</dbReference>
<reference evidence="6" key="1">
    <citation type="submission" date="2015-10" db="EMBL/GenBank/DDBJ databases">
        <authorList>
            <person name="Gilbert D.G."/>
        </authorList>
    </citation>
    <scope>NUCLEOTIDE SEQUENCE</scope>
</reference>
<dbReference type="PIRSF" id="PIRSF000331">
    <property type="entry name" value="HpaA_HpaB"/>
    <property type="match status" value="1"/>
</dbReference>
<dbReference type="GO" id="GO:0052881">
    <property type="term" value="F:4-hydroxyphenylacetate 3-monooxygenase activity"/>
    <property type="evidence" value="ECO:0007669"/>
    <property type="project" value="UniProtKB-EC"/>
</dbReference>
<dbReference type="Gene3D" id="1.20.140.10">
    <property type="entry name" value="Butyryl-CoA Dehydrogenase, subunit A, domain 3"/>
    <property type="match status" value="1"/>
</dbReference>
<dbReference type="Gene3D" id="2.40.110.10">
    <property type="entry name" value="Butyryl-CoA Dehydrogenase, subunit A, domain 2"/>
    <property type="match status" value="1"/>
</dbReference>
<dbReference type="Pfam" id="PF11794">
    <property type="entry name" value="HpaB_N"/>
    <property type="match status" value="1"/>
</dbReference>
<dbReference type="Pfam" id="PF03241">
    <property type="entry name" value="HpaB"/>
    <property type="match status" value="1"/>
</dbReference>
<dbReference type="InterPro" id="IPR012687">
    <property type="entry name" value="HpaB_Deino-type"/>
</dbReference>
<evidence type="ECO:0000259" key="5">
    <source>
        <dbReference type="Pfam" id="PF11794"/>
    </source>
</evidence>
<dbReference type="InterPro" id="IPR024674">
    <property type="entry name" value="HpaB/PvcC/4-BUDH_N"/>
</dbReference>